<reference evidence="1" key="1">
    <citation type="journal article" date="2015" name="Nature">
        <title>Complex archaea that bridge the gap between prokaryotes and eukaryotes.</title>
        <authorList>
            <person name="Spang A."/>
            <person name="Saw J.H."/>
            <person name="Jorgensen S.L."/>
            <person name="Zaremba-Niedzwiedzka K."/>
            <person name="Martijn J."/>
            <person name="Lind A.E."/>
            <person name="van Eijk R."/>
            <person name="Schleper C."/>
            <person name="Guy L."/>
            <person name="Ettema T.J."/>
        </authorList>
    </citation>
    <scope>NUCLEOTIDE SEQUENCE</scope>
</reference>
<dbReference type="EMBL" id="LAZR01005277">
    <property type="protein sequence ID" value="KKN01299.1"/>
    <property type="molecule type" value="Genomic_DNA"/>
</dbReference>
<gene>
    <name evidence="1" type="ORF">LCGC14_1129140</name>
</gene>
<evidence type="ECO:0000313" key="1">
    <source>
        <dbReference type="EMBL" id="KKN01299.1"/>
    </source>
</evidence>
<evidence type="ECO:0008006" key="2">
    <source>
        <dbReference type="Google" id="ProtNLM"/>
    </source>
</evidence>
<proteinExistence type="predicted"/>
<sequence length="330" mass="39202">MPQQKTKHTHTVQKEYLKSFSIEKDSKYFLWRLDKKTGKKKRLTIDNVSVENYFYPQEVENWLANDIEGKGIRVLKKIIEEKLVSNLNSGEKELVVKWIIAQDLRTSEFRNEITQGIEQTAKLIFKTKILPEIATQSFKEFIDKDPIKNIQMGMLKKMQRHAPIISHKYHWGIIQNISNEPYYTSDHPVQRDNTYLKSMKKIMKKKYIGSGKGYLSKGVEFQLSLNPELKLVIMNLEPLNDMLREIWVAIKKNPQIYPSLWILFPHDKFRELRSEKLTAKYENVLYFNSMITGLSNRFIYSRDNNFTIAEDLLKKNPEYKDENRKRWDIS</sequence>
<dbReference type="InterPro" id="IPR025332">
    <property type="entry name" value="DUF4238"/>
</dbReference>
<dbReference type="AlphaFoldDB" id="A0A0F9M6G0"/>
<dbReference type="Pfam" id="PF14022">
    <property type="entry name" value="DUF4238"/>
    <property type="match status" value="1"/>
</dbReference>
<name>A0A0F9M6G0_9ZZZZ</name>
<protein>
    <recommendedName>
        <fullName evidence="2">DUF4238 domain-containing protein</fullName>
    </recommendedName>
</protein>
<organism evidence="1">
    <name type="scientific">marine sediment metagenome</name>
    <dbReference type="NCBI Taxonomy" id="412755"/>
    <lineage>
        <taxon>unclassified sequences</taxon>
        <taxon>metagenomes</taxon>
        <taxon>ecological metagenomes</taxon>
    </lineage>
</organism>
<accession>A0A0F9M6G0</accession>
<comment type="caution">
    <text evidence="1">The sequence shown here is derived from an EMBL/GenBank/DDBJ whole genome shotgun (WGS) entry which is preliminary data.</text>
</comment>